<dbReference type="PATRIC" id="fig|1300341.3.peg.2954"/>
<sequence length="37" mass="4394">MNETSKYINLGDWIHYYTYAVFDGEILSLEKLDVQSH</sequence>
<proteinExistence type="predicted"/>
<name>A0A0N8H3K4_9FLAO</name>
<keyword evidence="2" id="KW-1185">Reference proteome</keyword>
<dbReference type="STRING" id="1300341.I595_2797"/>
<reference evidence="1 2" key="1">
    <citation type="submission" date="2015-09" db="EMBL/GenBank/DDBJ databases">
        <title>Genome sequence of the marine flavobacterium Croceitalea dokdonensis DOKDO 023 that contains proton- and sodium-pumping rhodopsins.</title>
        <authorList>
            <person name="Kwon S.-K."/>
            <person name="Lee H.K."/>
            <person name="Kwak M.-J."/>
            <person name="Kim J.F."/>
        </authorList>
    </citation>
    <scope>NUCLEOTIDE SEQUENCE [LARGE SCALE GENOMIC DNA]</scope>
    <source>
        <strain evidence="1 2">DOKDO 023</strain>
    </source>
</reference>
<dbReference type="AlphaFoldDB" id="A0A0N8H3K4"/>
<evidence type="ECO:0000313" key="2">
    <source>
        <dbReference type="Proteomes" id="UP000050280"/>
    </source>
</evidence>
<dbReference type="Proteomes" id="UP000050280">
    <property type="component" value="Unassembled WGS sequence"/>
</dbReference>
<comment type="caution">
    <text evidence="1">The sequence shown here is derived from an EMBL/GenBank/DDBJ whole genome shotgun (WGS) entry which is preliminary data.</text>
</comment>
<evidence type="ECO:0000313" key="1">
    <source>
        <dbReference type="EMBL" id="KPM30820.1"/>
    </source>
</evidence>
<dbReference type="EMBL" id="LDJX01000006">
    <property type="protein sequence ID" value="KPM30820.1"/>
    <property type="molecule type" value="Genomic_DNA"/>
</dbReference>
<protein>
    <submittedName>
        <fullName evidence="1">UDP-2,3-diacylglucosamine diphosphatase</fullName>
    </submittedName>
</protein>
<organism evidence="1 2">
    <name type="scientific">Croceitalea dokdonensis DOKDO 023</name>
    <dbReference type="NCBI Taxonomy" id="1300341"/>
    <lineage>
        <taxon>Bacteria</taxon>
        <taxon>Pseudomonadati</taxon>
        <taxon>Bacteroidota</taxon>
        <taxon>Flavobacteriia</taxon>
        <taxon>Flavobacteriales</taxon>
        <taxon>Flavobacteriaceae</taxon>
        <taxon>Croceitalea</taxon>
    </lineage>
</organism>
<gene>
    <name evidence="1" type="ORF">I595_2797</name>
</gene>
<accession>A0A0N8H3K4</accession>